<evidence type="ECO:0000256" key="1">
    <source>
        <dbReference type="ARBA" id="ARBA00022801"/>
    </source>
</evidence>
<dbReference type="InterPro" id="IPR029058">
    <property type="entry name" value="AB_hydrolase_fold"/>
</dbReference>
<comment type="caution">
    <text evidence="3">The sequence shown here is derived from an EMBL/GenBank/DDBJ whole genome shotgun (WGS) entry which is preliminary data.</text>
</comment>
<keyword evidence="1" id="KW-0378">Hydrolase</keyword>
<reference evidence="3 4" key="1">
    <citation type="submission" date="2024-02" db="EMBL/GenBank/DDBJ databases">
        <authorList>
            <person name="Chen Y."/>
            <person name="Shah S."/>
            <person name="Dougan E. K."/>
            <person name="Thang M."/>
            <person name="Chan C."/>
        </authorList>
    </citation>
    <scope>NUCLEOTIDE SEQUENCE [LARGE SCALE GENOMIC DNA]</scope>
</reference>
<dbReference type="InterPro" id="IPR005645">
    <property type="entry name" value="FSH-like_dom"/>
</dbReference>
<proteinExistence type="predicted"/>
<sequence length="265" mass="29398">MAVIRVGTSGTSDQSPEKRLRLLCLHGHGGTPARLCSKLKDFFQSVLTTEDARTRTLGSSEARDVALAIECRCIGAPLPEASRREDGRQWWRYDENGMGDRPLDWAEMEVATTKLADELWKAQESEEPIDGVLGFSQGAEMVHTIALLKHQQDPRFQGLVSPSFVISLSGAVNPAHFESISGGGPPQDLSELYFGPGPREVALPCLFVGDFVSDGWYSSQRLSTTKDLYFDRTVVSHNQQHTVPTLSGTQSSNVRRFLSRFMRQR</sequence>
<protein>
    <submittedName>
        <fullName evidence="3">Esterase OVCA2 (Ovarian cancer-associated gene 2 protein homolog)</fullName>
    </submittedName>
</protein>
<dbReference type="Gene3D" id="3.40.50.1820">
    <property type="entry name" value="alpha/beta hydrolase"/>
    <property type="match status" value="1"/>
</dbReference>
<feature type="domain" description="Serine hydrolase" evidence="2">
    <location>
        <begin position="18"/>
        <end position="249"/>
    </location>
</feature>
<evidence type="ECO:0000259" key="2">
    <source>
        <dbReference type="Pfam" id="PF03959"/>
    </source>
</evidence>
<accession>A0ABP0KKD5</accession>
<dbReference type="Pfam" id="PF03959">
    <property type="entry name" value="FSH1"/>
    <property type="match status" value="1"/>
</dbReference>
<dbReference type="SUPFAM" id="SSF53474">
    <property type="entry name" value="alpha/beta-Hydrolases"/>
    <property type="match status" value="1"/>
</dbReference>
<dbReference type="PANTHER" id="PTHR48070">
    <property type="entry name" value="ESTERASE OVCA2"/>
    <property type="match status" value="1"/>
</dbReference>
<dbReference type="EMBL" id="CAXAMM010011803">
    <property type="protein sequence ID" value="CAK9027077.1"/>
    <property type="molecule type" value="Genomic_DNA"/>
</dbReference>
<dbReference type="PANTHER" id="PTHR48070:SF6">
    <property type="entry name" value="ESTERASE OVCA2"/>
    <property type="match status" value="1"/>
</dbReference>
<gene>
    <name evidence="3" type="ORF">SCF082_LOCUS17762</name>
</gene>
<name>A0ABP0KKD5_9DINO</name>
<evidence type="ECO:0000313" key="4">
    <source>
        <dbReference type="Proteomes" id="UP001642464"/>
    </source>
</evidence>
<organism evidence="3 4">
    <name type="scientific">Durusdinium trenchii</name>
    <dbReference type="NCBI Taxonomy" id="1381693"/>
    <lineage>
        <taxon>Eukaryota</taxon>
        <taxon>Sar</taxon>
        <taxon>Alveolata</taxon>
        <taxon>Dinophyceae</taxon>
        <taxon>Suessiales</taxon>
        <taxon>Symbiodiniaceae</taxon>
        <taxon>Durusdinium</taxon>
    </lineage>
</organism>
<evidence type="ECO:0000313" key="3">
    <source>
        <dbReference type="EMBL" id="CAK9027077.1"/>
    </source>
</evidence>
<dbReference type="Proteomes" id="UP001642464">
    <property type="component" value="Unassembled WGS sequence"/>
</dbReference>
<dbReference type="InterPro" id="IPR050593">
    <property type="entry name" value="LovG"/>
</dbReference>
<keyword evidence="4" id="KW-1185">Reference proteome</keyword>